<dbReference type="RefSeq" id="XP_024743623.1">
    <property type="nucleotide sequence ID" value="XM_024870413.1"/>
</dbReference>
<dbReference type="InParanoid" id="A0A2J6TUL5"/>
<sequence length="335" mass="37582">MTGLELPYKWIFFRHRGEAIRVVNQRIAQGRFDEGTVNAIIIFAHQDSFEDHPQESKKHMDGLVQLVRAAGGLQSPDFSEKTRRHLFFVDLAAAIIANTKPHFSPTMDLTNLEPYFGKPSPAALSHINSFGARLYNFTGSPLFDQAARVLWGLRSISELVAAFRENSATPDTASASDIQFTDRVEVLERLVHQLWFIEDPATPQHVIFQTFGFTCLIYIYTALRDLPMGLDMNRMLARKVKMALETCAELNVLLATFPDLLLWEMLLCGRAASLRDKPFLAQQTTKILMVRKLEDAKDIIAASDTFLWPERGALAPLVAVGPIHPSGSVIEIEDS</sequence>
<proteinExistence type="predicted"/>
<dbReference type="Proteomes" id="UP000235371">
    <property type="component" value="Unassembled WGS sequence"/>
</dbReference>
<gene>
    <name evidence="1" type="ORF">K444DRAFT_124788</name>
</gene>
<reference evidence="1 2" key="1">
    <citation type="submission" date="2016-04" db="EMBL/GenBank/DDBJ databases">
        <title>A degradative enzymes factory behind the ericoid mycorrhizal symbiosis.</title>
        <authorList>
            <consortium name="DOE Joint Genome Institute"/>
            <person name="Martino E."/>
            <person name="Morin E."/>
            <person name="Grelet G."/>
            <person name="Kuo A."/>
            <person name="Kohler A."/>
            <person name="Daghino S."/>
            <person name="Barry K."/>
            <person name="Choi C."/>
            <person name="Cichocki N."/>
            <person name="Clum A."/>
            <person name="Copeland A."/>
            <person name="Hainaut M."/>
            <person name="Haridas S."/>
            <person name="Labutti K."/>
            <person name="Lindquist E."/>
            <person name="Lipzen A."/>
            <person name="Khouja H.-R."/>
            <person name="Murat C."/>
            <person name="Ohm R."/>
            <person name="Olson A."/>
            <person name="Spatafora J."/>
            <person name="Veneault-Fourrey C."/>
            <person name="Henrissat B."/>
            <person name="Grigoriev I."/>
            <person name="Martin F."/>
            <person name="Perotto S."/>
        </authorList>
    </citation>
    <scope>NUCLEOTIDE SEQUENCE [LARGE SCALE GENOMIC DNA]</scope>
    <source>
        <strain evidence="1 2">E</strain>
    </source>
</reference>
<dbReference type="PANTHER" id="PTHR37540">
    <property type="entry name" value="TRANSCRIPTION FACTOR (ACR-2), PUTATIVE-RELATED-RELATED"/>
    <property type="match status" value="1"/>
</dbReference>
<dbReference type="EMBL" id="KZ613743">
    <property type="protein sequence ID" value="PMD66719.1"/>
    <property type="molecule type" value="Genomic_DNA"/>
</dbReference>
<evidence type="ECO:0000313" key="1">
    <source>
        <dbReference type="EMBL" id="PMD66719.1"/>
    </source>
</evidence>
<dbReference type="AlphaFoldDB" id="A0A2J6TUL5"/>
<evidence type="ECO:0000313" key="2">
    <source>
        <dbReference type="Proteomes" id="UP000235371"/>
    </source>
</evidence>
<organism evidence="1 2">
    <name type="scientific">Hyaloscypha bicolor E</name>
    <dbReference type="NCBI Taxonomy" id="1095630"/>
    <lineage>
        <taxon>Eukaryota</taxon>
        <taxon>Fungi</taxon>
        <taxon>Dikarya</taxon>
        <taxon>Ascomycota</taxon>
        <taxon>Pezizomycotina</taxon>
        <taxon>Leotiomycetes</taxon>
        <taxon>Helotiales</taxon>
        <taxon>Hyaloscyphaceae</taxon>
        <taxon>Hyaloscypha</taxon>
        <taxon>Hyaloscypha bicolor</taxon>
    </lineage>
</organism>
<name>A0A2J6TUL5_9HELO</name>
<protein>
    <submittedName>
        <fullName evidence="1">Uncharacterized protein</fullName>
    </submittedName>
</protein>
<dbReference type="Pfam" id="PF11951">
    <property type="entry name" value="Fungal_trans_2"/>
    <property type="match status" value="1"/>
</dbReference>
<accession>A0A2J6TUL5</accession>
<keyword evidence="2" id="KW-1185">Reference proteome</keyword>
<dbReference type="InterPro" id="IPR021858">
    <property type="entry name" value="Fun_TF"/>
</dbReference>
<dbReference type="OrthoDB" id="4158087at2759"/>
<dbReference type="PANTHER" id="PTHR37540:SF10">
    <property type="entry name" value="SIGMA-70 REGION 2 FAMILY PROTEIN"/>
    <property type="match status" value="1"/>
</dbReference>
<dbReference type="GeneID" id="36578495"/>